<gene>
    <name evidence="3" type="ORF">GGX14DRAFT_698204</name>
</gene>
<evidence type="ECO:0000313" key="3">
    <source>
        <dbReference type="EMBL" id="KAJ7207573.1"/>
    </source>
</evidence>
<keyword evidence="1" id="KW-1133">Transmembrane helix</keyword>
<feature type="transmembrane region" description="Helical" evidence="1">
    <location>
        <begin position="222"/>
        <end position="241"/>
    </location>
</feature>
<keyword evidence="1" id="KW-0812">Transmembrane</keyword>
<dbReference type="Pfam" id="PF20152">
    <property type="entry name" value="DUF6534"/>
    <property type="match status" value="1"/>
</dbReference>
<feature type="transmembrane region" description="Helical" evidence="1">
    <location>
        <begin position="144"/>
        <end position="168"/>
    </location>
</feature>
<comment type="caution">
    <text evidence="3">The sequence shown here is derived from an EMBL/GenBank/DDBJ whole genome shotgun (WGS) entry which is preliminary data.</text>
</comment>
<dbReference type="AlphaFoldDB" id="A0AAD6VHX5"/>
<feature type="transmembrane region" description="Helical" evidence="1">
    <location>
        <begin position="67"/>
        <end position="91"/>
    </location>
</feature>
<sequence length="362" mass="40883">MSANATLTKSIIELTPASAAFVRNRVDTLGPWVLASYLDSIMMGVVFCQVQTFFRTRSIEKTAFQRYCYYLVFVVLGLSVLKTIQEMAVVWVQNVHDFANPDVARLRVSTAWWQVSTPLMTGVIGVTVQSFFCARLYLLSRSWIIIIPIVCFMTLAMTGICLTVFYILSNNAQLKVRWLLIHLVSVFLADFCITTATFISLRKRSSGFERTTILINRLLRMVFESAIPPTFIATIDLILTQTLGPKLLWHLVFNFSLGKVYVISLLYTLNSMNQYRRKHNTGSQEVFTSDVRGGGIGINRRNNVELGPLSPGSSKPDQIYIQTQVSTHVSPASGRDRDRERTIQIQTLESDVVEGDESSMKY</sequence>
<evidence type="ECO:0000313" key="4">
    <source>
        <dbReference type="Proteomes" id="UP001219525"/>
    </source>
</evidence>
<dbReference type="EMBL" id="JARJCW010000036">
    <property type="protein sequence ID" value="KAJ7207573.1"/>
    <property type="molecule type" value="Genomic_DNA"/>
</dbReference>
<organism evidence="3 4">
    <name type="scientific">Mycena pura</name>
    <dbReference type="NCBI Taxonomy" id="153505"/>
    <lineage>
        <taxon>Eukaryota</taxon>
        <taxon>Fungi</taxon>
        <taxon>Dikarya</taxon>
        <taxon>Basidiomycota</taxon>
        <taxon>Agaricomycotina</taxon>
        <taxon>Agaricomycetes</taxon>
        <taxon>Agaricomycetidae</taxon>
        <taxon>Agaricales</taxon>
        <taxon>Marasmiineae</taxon>
        <taxon>Mycenaceae</taxon>
        <taxon>Mycena</taxon>
    </lineage>
</organism>
<evidence type="ECO:0000256" key="1">
    <source>
        <dbReference type="SAM" id="Phobius"/>
    </source>
</evidence>
<feature type="transmembrane region" description="Helical" evidence="1">
    <location>
        <begin position="180"/>
        <end position="201"/>
    </location>
</feature>
<feature type="transmembrane region" description="Helical" evidence="1">
    <location>
        <begin position="111"/>
        <end position="132"/>
    </location>
</feature>
<evidence type="ECO:0000259" key="2">
    <source>
        <dbReference type="Pfam" id="PF20152"/>
    </source>
</evidence>
<dbReference type="PANTHER" id="PTHR40465">
    <property type="entry name" value="CHROMOSOME 1, WHOLE GENOME SHOTGUN SEQUENCE"/>
    <property type="match status" value="1"/>
</dbReference>
<keyword evidence="4" id="KW-1185">Reference proteome</keyword>
<feature type="domain" description="DUF6534" evidence="2">
    <location>
        <begin position="187"/>
        <end position="271"/>
    </location>
</feature>
<feature type="transmembrane region" description="Helical" evidence="1">
    <location>
        <begin position="247"/>
        <end position="269"/>
    </location>
</feature>
<name>A0AAD6VHX5_9AGAR</name>
<proteinExistence type="predicted"/>
<keyword evidence="1" id="KW-0472">Membrane</keyword>
<dbReference type="PANTHER" id="PTHR40465:SF1">
    <property type="entry name" value="DUF6534 DOMAIN-CONTAINING PROTEIN"/>
    <property type="match status" value="1"/>
</dbReference>
<dbReference type="Proteomes" id="UP001219525">
    <property type="component" value="Unassembled WGS sequence"/>
</dbReference>
<dbReference type="InterPro" id="IPR045339">
    <property type="entry name" value="DUF6534"/>
</dbReference>
<feature type="transmembrane region" description="Helical" evidence="1">
    <location>
        <begin position="32"/>
        <end position="55"/>
    </location>
</feature>
<accession>A0AAD6VHX5</accession>
<protein>
    <recommendedName>
        <fullName evidence="2">DUF6534 domain-containing protein</fullName>
    </recommendedName>
</protein>
<reference evidence="3" key="1">
    <citation type="submission" date="2023-03" db="EMBL/GenBank/DDBJ databases">
        <title>Massive genome expansion in bonnet fungi (Mycena s.s.) driven by repeated elements and novel gene families across ecological guilds.</title>
        <authorList>
            <consortium name="Lawrence Berkeley National Laboratory"/>
            <person name="Harder C.B."/>
            <person name="Miyauchi S."/>
            <person name="Viragh M."/>
            <person name="Kuo A."/>
            <person name="Thoen E."/>
            <person name="Andreopoulos B."/>
            <person name="Lu D."/>
            <person name="Skrede I."/>
            <person name="Drula E."/>
            <person name="Henrissat B."/>
            <person name="Morin E."/>
            <person name="Kohler A."/>
            <person name="Barry K."/>
            <person name="LaButti K."/>
            <person name="Morin E."/>
            <person name="Salamov A."/>
            <person name="Lipzen A."/>
            <person name="Mereny Z."/>
            <person name="Hegedus B."/>
            <person name="Baldrian P."/>
            <person name="Stursova M."/>
            <person name="Weitz H."/>
            <person name="Taylor A."/>
            <person name="Grigoriev I.V."/>
            <person name="Nagy L.G."/>
            <person name="Martin F."/>
            <person name="Kauserud H."/>
        </authorList>
    </citation>
    <scope>NUCLEOTIDE SEQUENCE</scope>
    <source>
        <strain evidence="3">9144</strain>
    </source>
</reference>